<dbReference type="PROSITE" id="PS50966">
    <property type="entry name" value="ZF_SWIM"/>
    <property type="match status" value="1"/>
</dbReference>
<evidence type="ECO:0000313" key="5">
    <source>
        <dbReference type="EMBL" id="CAC5387874.1"/>
    </source>
</evidence>
<keyword evidence="3" id="KW-0862">Zinc</keyword>
<evidence type="ECO:0000259" key="4">
    <source>
        <dbReference type="PROSITE" id="PS50966"/>
    </source>
</evidence>
<keyword evidence="3" id="KW-0863">Zinc-finger</keyword>
<keyword evidence="6" id="KW-1185">Reference proteome</keyword>
<comment type="cofactor">
    <cofactor evidence="1">
        <name>a divalent metal cation</name>
        <dbReference type="ChEBI" id="CHEBI:60240"/>
    </cofactor>
</comment>
<gene>
    <name evidence="5" type="ORF">MCOR_23155</name>
</gene>
<protein>
    <recommendedName>
        <fullName evidence="4">SWIM-type domain-containing protein</fullName>
    </recommendedName>
</protein>
<proteinExistence type="predicted"/>
<keyword evidence="2" id="KW-0479">Metal-binding</keyword>
<organism evidence="5 6">
    <name type="scientific">Mytilus coruscus</name>
    <name type="common">Sea mussel</name>
    <dbReference type="NCBI Taxonomy" id="42192"/>
    <lineage>
        <taxon>Eukaryota</taxon>
        <taxon>Metazoa</taxon>
        <taxon>Spiralia</taxon>
        <taxon>Lophotrochozoa</taxon>
        <taxon>Mollusca</taxon>
        <taxon>Bivalvia</taxon>
        <taxon>Autobranchia</taxon>
        <taxon>Pteriomorphia</taxon>
        <taxon>Mytilida</taxon>
        <taxon>Mytiloidea</taxon>
        <taxon>Mytilidae</taxon>
        <taxon>Mytilinae</taxon>
        <taxon>Mytilus</taxon>
    </lineage>
</organism>
<dbReference type="AlphaFoldDB" id="A0A6J8BYH7"/>
<dbReference type="PANTHER" id="PTHR23080">
    <property type="entry name" value="THAP DOMAIN PROTEIN"/>
    <property type="match status" value="1"/>
</dbReference>
<dbReference type="OrthoDB" id="10061678at2759"/>
<dbReference type="InterPro" id="IPR007527">
    <property type="entry name" value="Znf_SWIM"/>
</dbReference>
<evidence type="ECO:0000256" key="3">
    <source>
        <dbReference type="PROSITE-ProRule" id="PRU00325"/>
    </source>
</evidence>
<dbReference type="EMBL" id="CACVKT020004065">
    <property type="protein sequence ID" value="CAC5387874.1"/>
    <property type="molecule type" value="Genomic_DNA"/>
</dbReference>
<feature type="domain" description="SWIM-type" evidence="4">
    <location>
        <begin position="621"/>
        <end position="659"/>
    </location>
</feature>
<evidence type="ECO:0000313" key="6">
    <source>
        <dbReference type="Proteomes" id="UP000507470"/>
    </source>
</evidence>
<dbReference type="Pfam" id="PF13359">
    <property type="entry name" value="DDE_Tnp_4"/>
    <property type="match status" value="1"/>
</dbReference>
<sequence>MAKDYKCVVCGRCHLKSRRKITTKALKQFVRKRIERNLEENDVICEKCRSIYRKTLKNVNNEQKDSNCLSECISDDSDSEFVINTEEAVSTKILSPKQIELNISSTHTSHRFCIVCKKEGTSRNKLCKVPLQARTQAFIKNAVFIDGNTRCCKHHLSEQLFDDTSLQALTAKYTTTYMNRSDITSLLENVRQTLTTSHILNFDNPLSLSDGDYYNLTGLSKQQFNELSSYIVSARQTNVRSVRTCIAVLLTKLRTGLPNHILGTIFSLTKSQVQRCIHSARVSLMQDFVPHFIGFQHISHEDFVQNHTTPIAKTLFANDSEDAAIIVMDGTYIYLQKSADYEFLRLSYSLHKNRPLVKQMVIVGTDGYILSVLGPYFANAKNNDAAITKHMISVNAEGMNEWLETSDVCVVDRGFRDVIDFLREQGYNVEMPVYLKKGSKQHPVEEANASRLVTKVRWVVESVNARIKQWRFFDKVVSNHFIPIIGDLLRIVCAVCNKFRPPLAGTHPEDKSIAEAMLEKMQKGNAIQKMVTEEGLLTKRTIYKLVDASNVLDELADFPVLSMDKLREITMGVYQLKQAPNYVREHEGEDGKFELYVCKIKENLLKIKIQSRHSNKLSHTVFISYSDEGDIKGWYCTCKSGARVVGCCAHVASVLWYLGYQRLEQQSGSRRDFKTSVLDASHIPSSDESDCDSLPEE</sequence>
<dbReference type="GO" id="GO:0008270">
    <property type="term" value="F:zinc ion binding"/>
    <property type="evidence" value="ECO:0007669"/>
    <property type="project" value="UniProtKB-KW"/>
</dbReference>
<dbReference type="Proteomes" id="UP000507470">
    <property type="component" value="Unassembled WGS sequence"/>
</dbReference>
<reference evidence="5 6" key="1">
    <citation type="submission" date="2020-06" db="EMBL/GenBank/DDBJ databases">
        <authorList>
            <person name="Li R."/>
            <person name="Bekaert M."/>
        </authorList>
    </citation>
    <scope>NUCLEOTIDE SEQUENCE [LARGE SCALE GENOMIC DNA]</scope>
    <source>
        <strain evidence="6">wild</strain>
    </source>
</reference>
<dbReference type="InterPro" id="IPR027806">
    <property type="entry name" value="HARBI1_dom"/>
</dbReference>
<name>A0A6J8BYH7_MYTCO</name>
<accession>A0A6J8BYH7</accession>
<evidence type="ECO:0000256" key="2">
    <source>
        <dbReference type="ARBA" id="ARBA00022723"/>
    </source>
</evidence>
<evidence type="ECO:0000256" key="1">
    <source>
        <dbReference type="ARBA" id="ARBA00001968"/>
    </source>
</evidence>